<dbReference type="PANTHER" id="PTHR15591">
    <property type="entry name" value="RUN AND SH3 DOMAIN CONTAINING"/>
    <property type="match status" value="1"/>
</dbReference>
<keyword evidence="4" id="KW-1185">Reference proteome</keyword>
<gene>
    <name evidence="3" type="primary">FDPS</name>
</gene>
<keyword evidence="2" id="KW-0812">Transmembrane</keyword>
<protein>
    <submittedName>
        <fullName evidence="3">Farnesyl diphosphate synthase</fullName>
    </submittedName>
</protein>
<evidence type="ECO:0000313" key="4">
    <source>
        <dbReference type="Proteomes" id="UP000694413"/>
    </source>
</evidence>
<accession>A0A8D2MUV2</accession>
<feature type="transmembrane region" description="Helical" evidence="2">
    <location>
        <begin position="83"/>
        <end position="108"/>
    </location>
</feature>
<dbReference type="InterPro" id="IPR047343">
    <property type="entry name" value="RUSC1_2"/>
</dbReference>
<dbReference type="GO" id="GO:0031410">
    <property type="term" value="C:cytoplasmic vesicle"/>
    <property type="evidence" value="ECO:0007669"/>
    <property type="project" value="TreeGrafter"/>
</dbReference>
<evidence type="ECO:0000256" key="2">
    <source>
        <dbReference type="SAM" id="Phobius"/>
    </source>
</evidence>
<dbReference type="Gene3D" id="1.20.58.900">
    <property type="match status" value="1"/>
</dbReference>
<organism evidence="3 4">
    <name type="scientific">Zonotrichia albicollis</name>
    <name type="common">White-throated sparrow</name>
    <name type="synonym">Fringilla albicollis</name>
    <dbReference type="NCBI Taxonomy" id="44394"/>
    <lineage>
        <taxon>Eukaryota</taxon>
        <taxon>Metazoa</taxon>
        <taxon>Chordata</taxon>
        <taxon>Craniata</taxon>
        <taxon>Vertebrata</taxon>
        <taxon>Euteleostomi</taxon>
        <taxon>Archelosauria</taxon>
        <taxon>Archosauria</taxon>
        <taxon>Dinosauria</taxon>
        <taxon>Saurischia</taxon>
        <taxon>Theropoda</taxon>
        <taxon>Coelurosauria</taxon>
        <taxon>Aves</taxon>
        <taxon>Neognathae</taxon>
        <taxon>Neoaves</taxon>
        <taxon>Telluraves</taxon>
        <taxon>Australaves</taxon>
        <taxon>Passeriformes</taxon>
        <taxon>Passerellidae</taxon>
        <taxon>Zonotrichia</taxon>
    </lineage>
</organism>
<dbReference type="InterPro" id="IPR037213">
    <property type="entry name" value="Run_dom_sf"/>
</dbReference>
<feature type="region of interest" description="Disordered" evidence="1">
    <location>
        <begin position="1"/>
        <end position="45"/>
    </location>
</feature>
<name>A0A8D2MUV2_ZONAL</name>
<dbReference type="AlphaFoldDB" id="A0A8D2MUV2"/>
<dbReference type="Ensembl" id="ENSZALT00000019197.1">
    <property type="protein sequence ID" value="ENSZALP00000014129.1"/>
    <property type="gene ID" value="ENSZALG00000011728.1"/>
</dbReference>
<reference evidence="3" key="2">
    <citation type="submission" date="2025-09" db="UniProtKB">
        <authorList>
            <consortium name="Ensembl"/>
        </authorList>
    </citation>
    <scope>IDENTIFICATION</scope>
</reference>
<keyword evidence="2" id="KW-0472">Membrane</keyword>
<reference evidence="3" key="1">
    <citation type="submission" date="2025-08" db="UniProtKB">
        <authorList>
            <consortium name="Ensembl"/>
        </authorList>
    </citation>
    <scope>IDENTIFICATION</scope>
</reference>
<evidence type="ECO:0000313" key="3">
    <source>
        <dbReference type="Ensembl" id="ENSZALP00000014129.1"/>
    </source>
</evidence>
<keyword evidence="2" id="KW-1133">Transmembrane helix</keyword>
<dbReference type="Proteomes" id="UP000694413">
    <property type="component" value="Unassembled WGS sequence"/>
</dbReference>
<dbReference type="PANTHER" id="PTHR15591:SF11">
    <property type="entry name" value="AP-4 COMPLEX ACCESSORY SUBUNIT RUSC1"/>
    <property type="match status" value="1"/>
</dbReference>
<sequence>MQNIPLPVFTPPLNTEKLKQGHKSSLSSADRLPDRAGADSGPHHCSSFPGGPEQVQRAEVQGAEPGSFLSCSAWGWVWGAWGWFLGCLGLGLGCLGLGLGCLGLFFWVPCSPCHAETQPGTGFWRAWALLVAVSSAVDKVIAHFSTARNVVQKAQLGDSRLNPDVGYLLLHTLCPALCALVEDGLKPFQKDVITGQRRNSPWSVVEASPSQPARLKIPLWAWDTSTSHSGRFSTVHLQHRGCSE</sequence>
<proteinExistence type="predicted"/>
<evidence type="ECO:0000256" key="1">
    <source>
        <dbReference type="SAM" id="MobiDB-lite"/>
    </source>
</evidence>